<dbReference type="InterPro" id="IPR029058">
    <property type="entry name" value="AB_hydrolase_fold"/>
</dbReference>
<evidence type="ECO:0000256" key="2">
    <source>
        <dbReference type="ARBA" id="ARBA00022487"/>
    </source>
</evidence>
<dbReference type="WBParaSite" id="PTRK_0000547300.1">
    <property type="protein sequence ID" value="PTRK_0000547300.1"/>
    <property type="gene ID" value="PTRK_0000547300"/>
</dbReference>
<evidence type="ECO:0000259" key="4">
    <source>
        <dbReference type="Pfam" id="PF00135"/>
    </source>
</evidence>
<name>A0A0N4ZD46_PARTI</name>
<keyword evidence="2" id="KW-0719">Serine esterase</keyword>
<dbReference type="GO" id="GO:0005615">
    <property type="term" value="C:extracellular space"/>
    <property type="evidence" value="ECO:0007669"/>
    <property type="project" value="TreeGrafter"/>
</dbReference>
<dbReference type="Gene3D" id="3.40.50.1820">
    <property type="entry name" value="alpha/beta hydrolase"/>
    <property type="match status" value="1"/>
</dbReference>
<dbReference type="Proteomes" id="UP000038045">
    <property type="component" value="Unplaced"/>
</dbReference>
<sequence>TYMGTNISVFLGIPYAESPVGNLRFKPPQELRNIKYTTNEPLKAFNLGNSCYQPILRNNFVPWDMFNPINNMSEDCLRLNIYHPSNNNKQNSSAIVFFHGGDYTTGSSAPDIYNASYLAIKSNSTIITVNYRLGIFGFGYFGSNYTDVPGNMGLLDQQMALKWIKRNIKNITGADETKITLFGQGAGGASVTAHLLAKNSTDLFDKIITTSGTIDNKWAVLDKEIIFERSYSTALRLNCTSLNNPNITDIVKCLQEVNATELIFYSTFLRPLFEQVQPPFIAPFTPISNDSLFFGEHIRYSSILNNTKKNADIIIGKVSNESTVLMPMYFRSAPFNCSFNSSLSKNALENQCNMDNESLYTLFNATLAQMTIPLNLTHDLILLPIFNMSLESACAEFPISKKIISNIDSTTDITSLITTSRSLYLDLHNVSVKKTFNIPNNVLLIDHEGCAGDFQGEWNNIRVTYEDETTDVNDLYQILFMSSNENLEHINSIRLDLSDNYDNYDLDRMMTFSMSMASFIDELFNLCPNADTLELYSVKCIHFFIIKHLKSPKIKILKDTIFGSFDDYIDENENIFRNVLGDLIGLKEFHIFIRQIEIINEPLVRNILHDILNHLSRQKDNKIVISGNIRQRQLNIFKEFLGLIESYGVNIGLEGNFLCHKEFFKDCIMRINAPIDTPVQNIIELNITLWNGKLFEIFFASLPSFINLKLLKIGIHDQFFNNMLYEETPETLKRCFNEKLLSKIPNVEEFYLRLEDWHSIYDSVDHYLRSYLLKNDATKAILPHLKNKVKVLYLEGIPNMTADMAQIISTNCPEITDLYIEPLQSVDVTFVERMEKLQFINIKGIYRINIPRHVKMVIVTSKYDVDSNMIAGMNTRESCEYFKERLNRNFTVSLRNCNETFLKYNVFFDNFLDWKVYLKKLNYFRCPF</sequence>
<evidence type="ECO:0000313" key="6">
    <source>
        <dbReference type="WBParaSite" id="PTRK_0000547300.1"/>
    </source>
</evidence>
<dbReference type="InterPro" id="IPR050654">
    <property type="entry name" value="AChE-related_enzymes"/>
</dbReference>
<evidence type="ECO:0000256" key="3">
    <source>
        <dbReference type="ARBA" id="ARBA00022801"/>
    </source>
</evidence>
<keyword evidence="3" id="KW-0378">Hydrolase</keyword>
<dbReference type="GO" id="GO:0006581">
    <property type="term" value="P:acetylcholine catabolic process"/>
    <property type="evidence" value="ECO:0007669"/>
    <property type="project" value="TreeGrafter"/>
</dbReference>
<dbReference type="SUPFAM" id="SSF53474">
    <property type="entry name" value="alpha/beta-Hydrolases"/>
    <property type="match status" value="1"/>
</dbReference>
<keyword evidence="5" id="KW-1185">Reference proteome</keyword>
<evidence type="ECO:0000313" key="5">
    <source>
        <dbReference type="Proteomes" id="UP000038045"/>
    </source>
</evidence>
<dbReference type="PANTHER" id="PTHR43918:SF15">
    <property type="entry name" value="CARBOXYLIC ESTER HYDROLASE"/>
    <property type="match status" value="1"/>
</dbReference>
<dbReference type="GO" id="GO:0005886">
    <property type="term" value="C:plasma membrane"/>
    <property type="evidence" value="ECO:0007669"/>
    <property type="project" value="TreeGrafter"/>
</dbReference>
<dbReference type="STRING" id="131310.A0A0N4ZD46"/>
<dbReference type="AlphaFoldDB" id="A0A0N4ZD46"/>
<dbReference type="PANTHER" id="PTHR43918">
    <property type="entry name" value="ACETYLCHOLINESTERASE"/>
    <property type="match status" value="1"/>
</dbReference>
<feature type="domain" description="Carboxylesterase type B" evidence="4">
    <location>
        <begin position="5"/>
        <end position="364"/>
    </location>
</feature>
<dbReference type="Pfam" id="PF00135">
    <property type="entry name" value="COesterase"/>
    <property type="match status" value="1"/>
</dbReference>
<proteinExistence type="inferred from homology"/>
<protein>
    <submittedName>
        <fullName evidence="6">COesterase domain-containing protein</fullName>
    </submittedName>
</protein>
<evidence type="ECO:0000256" key="1">
    <source>
        <dbReference type="ARBA" id="ARBA00005964"/>
    </source>
</evidence>
<dbReference type="InterPro" id="IPR002018">
    <property type="entry name" value="CarbesteraseB"/>
</dbReference>
<accession>A0A0N4ZD46</accession>
<comment type="similarity">
    <text evidence="1">Belongs to the type-B carboxylesterase/lipase family.</text>
</comment>
<organism evidence="5 6">
    <name type="scientific">Parastrongyloides trichosuri</name>
    <name type="common">Possum-specific nematode worm</name>
    <dbReference type="NCBI Taxonomy" id="131310"/>
    <lineage>
        <taxon>Eukaryota</taxon>
        <taxon>Metazoa</taxon>
        <taxon>Ecdysozoa</taxon>
        <taxon>Nematoda</taxon>
        <taxon>Chromadorea</taxon>
        <taxon>Rhabditida</taxon>
        <taxon>Tylenchina</taxon>
        <taxon>Panagrolaimomorpha</taxon>
        <taxon>Strongyloidoidea</taxon>
        <taxon>Strongyloididae</taxon>
        <taxon>Parastrongyloides</taxon>
    </lineage>
</organism>
<dbReference type="GO" id="GO:0003990">
    <property type="term" value="F:acetylcholinesterase activity"/>
    <property type="evidence" value="ECO:0007669"/>
    <property type="project" value="TreeGrafter"/>
</dbReference>
<reference evidence="6" key="1">
    <citation type="submission" date="2017-02" db="UniProtKB">
        <authorList>
            <consortium name="WormBaseParasite"/>
        </authorList>
    </citation>
    <scope>IDENTIFICATION</scope>
</reference>
<dbReference type="GO" id="GO:0019695">
    <property type="term" value="P:choline metabolic process"/>
    <property type="evidence" value="ECO:0007669"/>
    <property type="project" value="TreeGrafter"/>
</dbReference>